<sequence>MSAVRVRLSPTCDPSRWNRTHYGCQRFESAYLQPVIQVDGIAHTSMEELWKNLDLPDEVQTTKGLRWIPRHSEMKKGVVNDEMLRGAENKYRSEDSRIG</sequence>
<dbReference type="Proteomes" id="UP000825935">
    <property type="component" value="Chromosome 1"/>
</dbReference>
<organism evidence="1 2">
    <name type="scientific">Ceratopteris richardii</name>
    <name type="common">Triangle waterfern</name>
    <dbReference type="NCBI Taxonomy" id="49495"/>
    <lineage>
        <taxon>Eukaryota</taxon>
        <taxon>Viridiplantae</taxon>
        <taxon>Streptophyta</taxon>
        <taxon>Embryophyta</taxon>
        <taxon>Tracheophyta</taxon>
        <taxon>Polypodiopsida</taxon>
        <taxon>Polypodiidae</taxon>
        <taxon>Polypodiales</taxon>
        <taxon>Pteridineae</taxon>
        <taxon>Pteridaceae</taxon>
        <taxon>Parkerioideae</taxon>
        <taxon>Ceratopteris</taxon>
    </lineage>
</organism>
<dbReference type="OMA" id="IAHTSME"/>
<dbReference type="OrthoDB" id="585237at2759"/>
<gene>
    <name evidence="1" type="ORF">KP509_01G056000</name>
</gene>
<dbReference type="AlphaFoldDB" id="A0A8T2VLJ4"/>
<dbReference type="EMBL" id="CM035406">
    <property type="protein sequence ID" value="KAH7446445.1"/>
    <property type="molecule type" value="Genomic_DNA"/>
</dbReference>
<protein>
    <submittedName>
        <fullName evidence="1">Uncharacterized protein</fullName>
    </submittedName>
</protein>
<evidence type="ECO:0000313" key="2">
    <source>
        <dbReference type="Proteomes" id="UP000825935"/>
    </source>
</evidence>
<accession>A0A8T2VLJ4</accession>
<keyword evidence="2" id="KW-1185">Reference proteome</keyword>
<proteinExistence type="predicted"/>
<evidence type="ECO:0000313" key="1">
    <source>
        <dbReference type="EMBL" id="KAH7446445.1"/>
    </source>
</evidence>
<reference evidence="1" key="1">
    <citation type="submission" date="2021-08" db="EMBL/GenBank/DDBJ databases">
        <title>WGS assembly of Ceratopteris richardii.</title>
        <authorList>
            <person name="Marchant D.B."/>
            <person name="Chen G."/>
            <person name="Jenkins J."/>
            <person name="Shu S."/>
            <person name="Leebens-Mack J."/>
            <person name="Grimwood J."/>
            <person name="Schmutz J."/>
            <person name="Soltis P."/>
            <person name="Soltis D."/>
            <person name="Chen Z.-H."/>
        </authorList>
    </citation>
    <scope>NUCLEOTIDE SEQUENCE</scope>
    <source>
        <strain evidence="1">Whitten #5841</strain>
        <tissue evidence="1">Leaf</tissue>
    </source>
</reference>
<name>A0A8T2VLJ4_CERRI</name>
<comment type="caution">
    <text evidence="1">The sequence shown here is derived from an EMBL/GenBank/DDBJ whole genome shotgun (WGS) entry which is preliminary data.</text>
</comment>